<evidence type="ECO:0000256" key="2">
    <source>
        <dbReference type="ARBA" id="ARBA00004572"/>
    </source>
</evidence>
<accession>A0A9P6FQD3</accession>
<gene>
    <name evidence="11" type="ORF">BGW38_004275</name>
</gene>
<feature type="binding site" evidence="8">
    <location>
        <position position="169"/>
    </location>
    <ligand>
        <name>FAD</name>
        <dbReference type="ChEBI" id="CHEBI:57692"/>
    </ligand>
</feature>
<dbReference type="PANTHER" id="PTHR19370:SF171">
    <property type="entry name" value="NADH-CYTOCHROME B5 REDUCTASE 2"/>
    <property type="match status" value="1"/>
</dbReference>
<evidence type="ECO:0000256" key="8">
    <source>
        <dbReference type="PIRSR" id="PIRSR601834-1"/>
    </source>
</evidence>
<evidence type="ECO:0000256" key="5">
    <source>
        <dbReference type="ARBA" id="ARBA00022630"/>
    </source>
</evidence>
<dbReference type="EMBL" id="JAABOA010002742">
    <property type="protein sequence ID" value="KAF9579454.1"/>
    <property type="molecule type" value="Genomic_DNA"/>
</dbReference>
<sequence length="396" mass="44009">PQTTPVTRVSPQDENPALNHLEIVPDIIRVVAAKRDVQTHPDGHPEPRLRRRDPLAANKPTTKASSRRPRYRTREERAYVGFGVYAYQWKKINNESVFSSLGQFLGLGHGSGSSGGLTTERWTPILLTNITRVSDQTSLFEFELPKPCKIPISSVIYVKDDEIQAMRAYTPVHSTDSEEQEKVQLLIKRYHEGQVSRFMHSAKVGQKIEMRGPVSIWPGEPSDLEQWDEIGMVAGGTGITAFLPIIHAALTRSTKQVKLSLLFAAQSPEELYFKDELDQLAKSYPNQLRVAYTVDRVSTGSGSPPNTQLDNEWDGNVGFINHDMLKGLLPIPVQKAIDQADDIPTEPSSKSIVLVCGPENMVTHVSGSRGISGQDPIRGILGSMGYKKSQVYRFPN</sequence>
<evidence type="ECO:0000256" key="7">
    <source>
        <dbReference type="ARBA" id="ARBA00023002"/>
    </source>
</evidence>
<comment type="caution">
    <text evidence="11">The sequence shown here is derived from an EMBL/GenBank/DDBJ whole genome shotgun (WGS) entry which is preliminary data.</text>
</comment>
<organism evidence="11 12">
    <name type="scientific">Lunasporangiospora selenospora</name>
    <dbReference type="NCBI Taxonomy" id="979761"/>
    <lineage>
        <taxon>Eukaryota</taxon>
        <taxon>Fungi</taxon>
        <taxon>Fungi incertae sedis</taxon>
        <taxon>Mucoromycota</taxon>
        <taxon>Mortierellomycotina</taxon>
        <taxon>Mortierellomycetes</taxon>
        <taxon>Mortierellales</taxon>
        <taxon>Mortierellaceae</taxon>
        <taxon>Lunasporangiospora</taxon>
    </lineage>
</organism>
<keyword evidence="12" id="KW-1185">Reference proteome</keyword>
<evidence type="ECO:0000313" key="11">
    <source>
        <dbReference type="EMBL" id="KAF9579454.1"/>
    </source>
</evidence>
<feature type="compositionally biased region" description="Basic and acidic residues" evidence="9">
    <location>
        <begin position="37"/>
        <end position="54"/>
    </location>
</feature>
<dbReference type="Gene3D" id="3.40.50.80">
    <property type="entry name" value="Nucleotide-binding domain of ferredoxin-NADP reductase (FNR) module"/>
    <property type="match status" value="1"/>
</dbReference>
<evidence type="ECO:0000256" key="3">
    <source>
        <dbReference type="ARBA" id="ARBA00006105"/>
    </source>
</evidence>
<dbReference type="InterPro" id="IPR017927">
    <property type="entry name" value="FAD-bd_FR_type"/>
</dbReference>
<feature type="binding site" evidence="8">
    <location>
        <position position="186"/>
    </location>
    <ligand>
        <name>FAD</name>
        <dbReference type="ChEBI" id="CHEBI:57692"/>
    </ligand>
</feature>
<dbReference type="InterPro" id="IPR039261">
    <property type="entry name" value="FNR_nucleotide-bd"/>
</dbReference>
<feature type="binding site" evidence="8">
    <location>
        <position position="167"/>
    </location>
    <ligand>
        <name>FAD</name>
        <dbReference type="ChEBI" id="CHEBI:57692"/>
    </ligand>
</feature>
<evidence type="ECO:0000256" key="1">
    <source>
        <dbReference type="ARBA" id="ARBA00001974"/>
    </source>
</evidence>
<dbReference type="PROSITE" id="PS51384">
    <property type="entry name" value="FAD_FR"/>
    <property type="match status" value="1"/>
</dbReference>
<reference evidence="11" key="1">
    <citation type="journal article" date="2020" name="Fungal Divers.">
        <title>Resolving the Mortierellaceae phylogeny through synthesis of multi-gene phylogenetics and phylogenomics.</title>
        <authorList>
            <person name="Vandepol N."/>
            <person name="Liber J."/>
            <person name="Desiro A."/>
            <person name="Na H."/>
            <person name="Kennedy M."/>
            <person name="Barry K."/>
            <person name="Grigoriev I.V."/>
            <person name="Miller A.N."/>
            <person name="O'Donnell K."/>
            <person name="Stajich J.E."/>
            <person name="Bonito G."/>
        </authorList>
    </citation>
    <scope>NUCLEOTIDE SEQUENCE</scope>
    <source>
        <strain evidence="11">KOD1015</strain>
    </source>
</reference>
<dbReference type="Gene3D" id="2.40.30.10">
    <property type="entry name" value="Translation factors"/>
    <property type="match status" value="1"/>
</dbReference>
<evidence type="ECO:0000313" key="12">
    <source>
        <dbReference type="Proteomes" id="UP000780801"/>
    </source>
</evidence>
<evidence type="ECO:0000259" key="10">
    <source>
        <dbReference type="PROSITE" id="PS51384"/>
    </source>
</evidence>
<feature type="region of interest" description="Disordered" evidence="9">
    <location>
        <begin position="37"/>
        <end position="71"/>
    </location>
</feature>
<dbReference type="InterPro" id="IPR008333">
    <property type="entry name" value="Cbr1-like_FAD-bd_dom"/>
</dbReference>
<keyword evidence="6 8" id="KW-0274">FAD</keyword>
<evidence type="ECO:0000256" key="6">
    <source>
        <dbReference type="ARBA" id="ARBA00022827"/>
    </source>
</evidence>
<dbReference type="SUPFAM" id="SSF52343">
    <property type="entry name" value="Ferredoxin reductase-like, C-terminal NADP-linked domain"/>
    <property type="match status" value="1"/>
</dbReference>
<dbReference type="EC" id="1.6.2.2" evidence="4"/>
<dbReference type="InterPro" id="IPR001433">
    <property type="entry name" value="OxRdtase_FAD/NAD-bd"/>
</dbReference>
<dbReference type="PRINTS" id="PR00406">
    <property type="entry name" value="CYTB5RDTASE"/>
</dbReference>
<dbReference type="PANTHER" id="PTHR19370">
    <property type="entry name" value="NADH-CYTOCHROME B5 REDUCTASE"/>
    <property type="match status" value="1"/>
</dbReference>
<dbReference type="SUPFAM" id="SSF63380">
    <property type="entry name" value="Riboflavin synthase domain-like"/>
    <property type="match status" value="1"/>
</dbReference>
<dbReference type="CDD" id="cd06183">
    <property type="entry name" value="cyt_b5_reduct_like"/>
    <property type="match status" value="1"/>
</dbReference>
<feature type="domain" description="FAD-binding FR-type" evidence="10">
    <location>
        <begin position="120"/>
        <end position="220"/>
    </location>
</feature>
<comment type="subcellular location">
    <subcellularLocation>
        <location evidence="2">Mitochondrion outer membrane</location>
        <topology evidence="2">Single-pass membrane protein</topology>
    </subcellularLocation>
</comment>
<dbReference type="GO" id="GO:0090524">
    <property type="term" value="F:cytochrome-b5 reductase activity, acting on NADH"/>
    <property type="evidence" value="ECO:0007669"/>
    <property type="project" value="UniProtKB-EC"/>
</dbReference>
<comment type="cofactor">
    <cofactor evidence="1 8">
        <name>FAD</name>
        <dbReference type="ChEBI" id="CHEBI:57692"/>
    </cofactor>
</comment>
<dbReference type="Pfam" id="PF00175">
    <property type="entry name" value="NAD_binding_1"/>
    <property type="match status" value="1"/>
</dbReference>
<dbReference type="OrthoDB" id="432685at2759"/>
<evidence type="ECO:0000256" key="4">
    <source>
        <dbReference type="ARBA" id="ARBA00012011"/>
    </source>
</evidence>
<dbReference type="Proteomes" id="UP000780801">
    <property type="component" value="Unassembled WGS sequence"/>
</dbReference>
<feature type="binding site" evidence="8">
    <location>
        <position position="196"/>
    </location>
    <ligand>
        <name>FAD</name>
        <dbReference type="ChEBI" id="CHEBI:57692"/>
    </ligand>
</feature>
<dbReference type="AlphaFoldDB" id="A0A9P6FQD3"/>
<name>A0A9P6FQD3_9FUNG</name>
<dbReference type="InterPro" id="IPR001834">
    <property type="entry name" value="CBR-like"/>
</dbReference>
<proteinExistence type="inferred from homology"/>
<dbReference type="InterPro" id="IPR017938">
    <property type="entry name" value="Riboflavin_synthase-like_b-brl"/>
</dbReference>
<feature type="binding site" evidence="8">
    <location>
        <position position="195"/>
    </location>
    <ligand>
        <name>FAD</name>
        <dbReference type="ChEBI" id="CHEBI:57692"/>
    </ligand>
</feature>
<protein>
    <recommendedName>
        <fullName evidence="4">cytochrome-b5 reductase</fullName>
        <ecNumber evidence="4">1.6.2.2</ecNumber>
    </recommendedName>
</protein>
<dbReference type="Pfam" id="PF00970">
    <property type="entry name" value="FAD_binding_6"/>
    <property type="match status" value="1"/>
</dbReference>
<feature type="binding site" evidence="8">
    <location>
        <position position="188"/>
    </location>
    <ligand>
        <name>FAD</name>
        <dbReference type="ChEBI" id="CHEBI:57692"/>
    </ligand>
</feature>
<keyword evidence="7" id="KW-0560">Oxidoreductase</keyword>
<keyword evidence="5 8" id="KW-0285">Flavoprotein</keyword>
<feature type="binding site" evidence="8">
    <location>
        <position position="240"/>
    </location>
    <ligand>
        <name>FAD</name>
        <dbReference type="ChEBI" id="CHEBI:57692"/>
    </ligand>
</feature>
<comment type="similarity">
    <text evidence="3">Belongs to the flavoprotein pyridine nucleotide cytochrome reductase family.</text>
</comment>
<dbReference type="GO" id="GO:0005741">
    <property type="term" value="C:mitochondrial outer membrane"/>
    <property type="evidence" value="ECO:0007669"/>
    <property type="project" value="UniProtKB-SubCell"/>
</dbReference>
<evidence type="ECO:0000256" key="9">
    <source>
        <dbReference type="SAM" id="MobiDB-lite"/>
    </source>
</evidence>
<feature type="non-terminal residue" evidence="11">
    <location>
        <position position="1"/>
    </location>
</feature>